<accession>A0ABQ6NS71</accession>
<evidence type="ECO:0000313" key="2">
    <source>
        <dbReference type="Proteomes" id="UP001285921"/>
    </source>
</evidence>
<comment type="caution">
    <text evidence="1">The sequence shown here is derived from an EMBL/GenBank/DDBJ whole genome shotgun (WGS) entry which is preliminary data.</text>
</comment>
<name>A0ABQ6NS71_9BACL</name>
<sequence>MKYYKSSLWSAINSGDPEVQKRADAEWRVNDQQYWTEYLKHFGL</sequence>
<gene>
    <name evidence="1" type="ORF">PghCCS26_50710</name>
</gene>
<reference evidence="1 2" key="1">
    <citation type="submission" date="2023-05" db="EMBL/GenBank/DDBJ databases">
        <title>Draft genome of Paenibacillus sp. CCS26.</title>
        <authorList>
            <person name="Akita H."/>
            <person name="Shinto Y."/>
            <person name="Kimura Z."/>
        </authorList>
    </citation>
    <scope>NUCLEOTIDE SEQUENCE [LARGE SCALE GENOMIC DNA]</scope>
    <source>
        <strain evidence="1 2">CCS26</strain>
    </source>
</reference>
<proteinExistence type="predicted"/>
<dbReference type="RefSeq" id="WP_317981773.1">
    <property type="nucleotide sequence ID" value="NZ_BTCL01000024.1"/>
</dbReference>
<dbReference type="EMBL" id="BTCL01000024">
    <property type="protein sequence ID" value="GMK47941.1"/>
    <property type="molecule type" value="Genomic_DNA"/>
</dbReference>
<organism evidence="1 2">
    <name type="scientific">Paenibacillus glycanilyticus</name>
    <dbReference type="NCBI Taxonomy" id="126569"/>
    <lineage>
        <taxon>Bacteria</taxon>
        <taxon>Bacillati</taxon>
        <taxon>Bacillota</taxon>
        <taxon>Bacilli</taxon>
        <taxon>Bacillales</taxon>
        <taxon>Paenibacillaceae</taxon>
        <taxon>Paenibacillus</taxon>
    </lineage>
</organism>
<dbReference type="Proteomes" id="UP001285921">
    <property type="component" value="Unassembled WGS sequence"/>
</dbReference>
<keyword evidence="2" id="KW-1185">Reference proteome</keyword>
<evidence type="ECO:0000313" key="1">
    <source>
        <dbReference type="EMBL" id="GMK47941.1"/>
    </source>
</evidence>
<protein>
    <submittedName>
        <fullName evidence="1">Uncharacterized protein</fullName>
    </submittedName>
</protein>